<evidence type="ECO:0000313" key="4">
    <source>
        <dbReference type="Proteomes" id="UP000487268"/>
    </source>
</evidence>
<keyword evidence="1" id="KW-0472">Membrane</keyword>
<comment type="caution">
    <text evidence="3">The sequence shown here is derived from an EMBL/GenBank/DDBJ whole genome shotgun (WGS) entry which is preliminary data.</text>
</comment>
<dbReference type="EMBL" id="WEGH01000002">
    <property type="protein sequence ID" value="MQY04686.1"/>
    <property type="molecule type" value="Genomic_DNA"/>
</dbReference>
<keyword evidence="1" id="KW-0812">Transmembrane</keyword>
<dbReference type="GO" id="GO:0016746">
    <property type="term" value="F:acyltransferase activity"/>
    <property type="evidence" value="ECO:0007669"/>
    <property type="project" value="InterPro"/>
</dbReference>
<dbReference type="Pfam" id="PF01553">
    <property type="entry name" value="Acyltransferase"/>
    <property type="match status" value="1"/>
</dbReference>
<gene>
    <name evidence="3" type="ORF">ACRB68_27470</name>
</gene>
<dbReference type="SMART" id="SM00563">
    <property type="entry name" value="PlsC"/>
    <property type="match status" value="1"/>
</dbReference>
<dbReference type="RefSeq" id="WP_153532873.1">
    <property type="nucleotide sequence ID" value="NZ_WEGH01000002.1"/>
</dbReference>
<feature type="transmembrane region" description="Helical" evidence="1">
    <location>
        <begin position="50"/>
        <end position="72"/>
    </location>
</feature>
<proteinExistence type="predicted"/>
<organism evidence="3 4">
    <name type="scientific">Actinomadura macrotermitis</name>
    <dbReference type="NCBI Taxonomy" id="2585200"/>
    <lineage>
        <taxon>Bacteria</taxon>
        <taxon>Bacillati</taxon>
        <taxon>Actinomycetota</taxon>
        <taxon>Actinomycetes</taxon>
        <taxon>Streptosporangiales</taxon>
        <taxon>Thermomonosporaceae</taxon>
        <taxon>Actinomadura</taxon>
    </lineage>
</organism>
<evidence type="ECO:0000256" key="1">
    <source>
        <dbReference type="SAM" id="Phobius"/>
    </source>
</evidence>
<feature type="domain" description="Phospholipid/glycerol acyltransferase" evidence="2">
    <location>
        <begin position="126"/>
        <end position="269"/>
    </location>
</feature>
<sequence length="333" mass="36883">MPPPPVRRVLFVPLLFLLTLLLVALFPLVWPVAALASRIGGGRNRAVRLLWFALAWATLESAAVLTLALLWLRHPGRARADALRDRHYAVIGRYVTGLHRAATRRLGLRIEESGSWEPPNPRGRPLIVLSRHAGPGDALLLVHHLLAVYRRRPRVVMKALLQLDPCIDIAGNRLPNVFVAPGDGAAERIGELATGLGPRDALVIFPEGGNFTPDRRRRAIRRLNRDRRTREAARAARMRHVMPPRSGGALAALAAAPDADVVFVAHHGLEGMAGAADVWRQVPLTGAVRAHWWRVAAEDVPAGEQARIDWLYAHWEQVDAWIAAQNARHDQER</sequence>
<dbReference type="InterPro" id="IPR002123">
    <property type="entry name" value="Plipid/glycerol_acylTrfase"/>
</dbReference>
<dbReference type="SUPFAM" id="SSF69593">
    <property type="entry name" value="Glycerol-3-phosphate (1)-acyltransferase"/>
    <property type="match status" value="1"/>
</dbReference>
<accession>A0A7K0BUH2</accession>
<keyword evidence="4" id="KW-1185">Reference proteome</keyword>
<evidence type="ECO:0000259" key="2">
    <source>
        <dbReference type="SMART" id="SM00563"/>
    </source>
</evidence>
<protein>
    <recommendedName>
        <fullName evidence="2">Phospholipid/glycerol acyltransferase domain-containing protein</fullName>
    </recommendedName>
</protein>
<keyword evidence="1" id="KW-1133">Transmembrane helix</keyword>
<dbReference type="AlphaFoldDB" id="A0A7K0BUH2"/>
<dbReference type="Proteomes" id="UP000487268">
    <property type="component" value="Unassembled WGS sequence"/>
</dbReference>
<reference evidence="3 4" key="1">
    <citation type="submission" date="2019-10" db="EMBL/GenBank/DDBJ databases">
        <title>Actinomadura rubteroloni sp. nov. and Actinomadura macrotermitis sp. nov., isolated from the gut of fungus growing-termite Macrotermes natalensis.</title>
        <authorList>
            <person name="Benndorf R."/>
            <person name="Martin K."/>
            <person name="Kuefner M."/>
            <person name="De Beer W."/>
            <person name="Kaster A.-K."/>
            <person name="Vollmers J."/>
            <person name="Poulsen M."/>
            <person name="Beemelmanns C."/>
        </authorList>
    </citation>
    <scope>NUCLEOTIDE SEQUENCE [LARGE SCALE GENOMIC DNA]</scope>
    <source>
        <strain evidence="3 4">RB68</strain>
    </source>
</reference>
<dbReference type="OrthoDB" id="7054180at2"/>
<name>A0A7K0BUH2_9ACTN</name>
<evidence type="ECO:0000313" key="3">
    <source>
        <dbReference type="EMBL" id="MQY04686.1"/>
    </source>
</evidence>